<comment type="caution">
    <text evidence="2">The sequence shown here is derived from an EMBL/GenBank/DDBJ whole genome shotgun (WGS) entry which is preliminary data.</text>
</comment>
<dbReference type="Proteomes" id="UP001519460">
    <property type="component" value="Unassembled WGS sequence"/>
</dbReference>
<dbReference type="EMBL" id="JACVVK020000545">
    <property type="protein sequence ID" value="KAK7466792.1"/>
    <property type="molecule type" value="Genomic_DNA"/>
</dbReference>
<keyword evidence="3" id="KW-1185">Reference proteome</keyword>
<name>A0ABD0JA01_9CAEN</name>
<gene>
    <name evidence="2" type="ORF">BaRGS_00037108</name>
</gene>
<evidence type="ECO:0000256" key="1">
    <source>
        <dbReference type="SAM" id="SignalP"/>
    </source>
</evidence>
<dbReference type="AlphaFoldDB" id="A0ABD0JA01"/>
<sequence>MTANNCSVAVQLLLVVQGSTVKTSVGNLNLGLQFESCVISSCRQFPSPFTFLPKVLFKGTGSQISESRVLIYATSQLSITQGRVLGVRGDNWSLLGLVTDREKRGAEISLENSAAHGSKAHLDESSVGMENWL</sequence>
<protein>
    <submittedName>
        <fullName evidence="2">Uncharacterized protein</fullName>
    </submittedName>
</protein>
<proteinExistence type="predicted"/>
<organism evidence="2 3">
    <name type="scientific">Batillaria attramentaria</name>
    <dbReference type="NCBI Taxonomy" id="370345"/>
    <lineage>
        <taxon>Eukaryota</taxon>
        <taxon>Metazoa</taxon>
        <taxon>Spiralia</taxon>
        <taxon>Lophotrochozoa</taxon>
        <taxon>Mollusca</taxon>
        <taxon>Gastropoda</taxon>
        <taxon>Caenogastropoda</taxon>
        <taxon>Sorbeoconcha</taxon>
        <taxon>Cerithioidea</taxon>
        <taxon>Batillariidae</taxon>
        <taxon>Batillaria</taxon>
    </lineage>
</organism>
<feature type="signal peptide" evidence="1">
    <location>
        <begin position="1"/>
        <end position="18"/>
    </location>
</feature>
<accession>A0ABD0JA01</accession>
<reference evidence="2 3" key="1">
    <citation type="journal article" date="2023" name="Sci. Data">
        <title>Genome assembly of the Korean intertidal mud-creeper Batillaria attramentaria.</title>
        <authorList>
            <person name="Patra A.K."/>
            <person name="Ho P.T."/>
            <person name="Jun S."/>
            <person name="Lee S.J."/>
            <person name="Kim Y."/>
            <person name="Won Y.J."/>
        </authorList>
    </citation>
    <scope>NUCLEOTIDE SEQUENCE [LARGE SCALE GENOMIC DNA]</scope>
    <source>
        <strain evidence="2">Wonlab-2016</strain>
    </source>
</reference>
<evidence type="ECO:0000313" key="2">
    <source>
        <dbReference type="EMBL" id="KAK7466792.1"/>
    </source>
</evidence>
<evidence type="ECO:0000313" key="3">
    <source>
        <dbReference type="Proteomes" id="UP001519460"/>
    </source>
</evidence>
<feature type="chain" id="PRO_5044861817" evidence="1">
    <location>
        <begin position="19"/>
        <end position="133"/>
    </location>
</feature>
<keyword evidence="1" id="KW-0732">Signal</keyword>